<name>A0ABD0PY74_CIRMR</name>
<dbReference type="AlphaFoldDB" id="A0ABD0PY74"/>
<feature type="compositionally biased region" description="Low complexity" evidence="1">
    <location>
        <begin position="19"/>
        <end position="32"/>
    </location>
</feature>
<comment type="caution">
    <text evidence="2">The sequence shown here is derived from an EMBL/GenBank/DDBJ whole genome shotgun (WGS) entry which is preliminary data.</text>
</comment>
<feature type="compositionally biased region" description="Pro residues" evidence="1">
    <location>
        <begin position="1"/>
        <end position="12"/>
    </location>
</feature>
<proteinExistence type="predicted"/>
<feature type="compositionally biased region" description="Low complexity" evidence="1">
    <location>
        <begin position="39"/>
        <end position="51"/>
    </location>
</feature>
<gene>
    <name evidence="2" type="ORF">M9458_024309</name>
</gene>
<accession>A0ABD0PY74</accession>
<evidence type="ECO:0000313" key="2">
    <source>
        <dbReference type="EMBL" id="KAL0178867.1"/>
    </source>
</evidence>
<feature type="compositionally biased region" description="Low complexity" evidence="1">
    <location>
        <begin position="61"/>
        <end position="77"/>
    </location>
</feature>
<protein>
    <submittedName>
        <fullName evidence="2">Uncharacterized protein</fullName>
    </submittedName>
</protein>
<evidence type="ECO:0000256" key="1">
    <source>
        <dbReference type="SAM" id="MobiDB-lite"/>
    </source>
</evidence>
<dbReference type="EMBL" id="JAMKFB020000012">
    <property type="protein sequence ID" value="KAL0178867.1"/>
    <property type="molecule type" value="Genomic_DNA"/>
</dbReference>
<evidence type="ECO:0000313" key="3">
    <source>
        <dbReference type="Proteomes" id="UP001529510"/>
    </source>
</evidence>
<keyword evidence="3" id="KW-1185">Reference proteome</keyword>
<sequence>SKKLAPIPPKGPYSPSSCVSDLSPGPSPVSLSPTPPSTPSSYSFSYPQSGSVLTSPGHNHSQTLSSPPPLTGTLPKTRPTPKPPRQRPNLPPPQPPGPGGLSPQPLEHTTGMLDALSAGESMSTGTTQMISGYYQALFQMRVSDLPVCYFYRQLT</sequence>
<feature type="region of interest" description="Disordered" evidence="1">
    <location>
        <begin position="1"/>
        <end position="110"/>
    </location>
</feature>
<feature type="non-terminal residue" evidence="2">
    <location>
        <position position="1"/>
    </location>
</feature>
<organism evidence="2 3">
    <name type="scientific">Cirrhinus mrigala</name>
    <name type="common">Mrigala</name>
    <dbReference type="NCBI Taxonomy" id="683832"/>
    <lineage>
        <taxon>Eukaryota</taxon>
        <taxon>Metazoa</taxon>
        <taxon>Chordata</taxon>
        <taxon>Craniata</taxon>
        <taxon>Vertebrata</taxon>
        <taxon>Euteleostomi</taxon>
        <taxon>Actinopterygii</taxon>
        <taxon>Neopterygii</taxon>
        <taxon>Teleostei</taxon>
        <taxon>Ostariophysi</taxon>
        <taxon>Cypriniformes</taxon>
        <taxon>Cyprinidae</taxon>
        <taxon>Labeoninae</taxon>
        <taxon>Labeonini</taxon>
        <taxon>Cirrhinus</taxon>
    </lineage>
</organism>
<reference evidence="2 3" key="1">
    <citation type="submission" date="2024-05" db="EMBL/GenBank/DDBJ databases">
        <title>Genome sequencing and assembly of Indian major carp, Cirrhinus mrigala (Hamilton, 1822).</title>
        <authorList>
            <person name="Mohindra V."/>
            <person name="Chowdhury L.M."/>
            <person name="Lal K."/>
            <person name="Jena J.K."/>
        </authorList>
    </citation>
    <scope>NUCLEOTIDE SEQUENCE [LARGE SCALE GENOMIC DNA]</scope>
    <source>
        <strain evidence="2">CM1030</strain>
        <tissue evidence="2">Blood</tissue>
    </source>
</reference>
<feature type="compositionally biased region" description="Pro residues" evidence="1">
    <location>
        <begin position="89"/>
        <end position="98"/>
    </location>
</feature>
<dbReference type="Proteomes" id="UP001529510">
    <property type="component" value="Unassembled WGS sequence"/>
</dbReference>